<reference evidence="3" key="2">
    <citation type="submission" date="2023-03" db="EMBL/GenBank/DDBJ databases">
        <authorList>
            <person name="Inwood S.N."/>
            <person name="Skelly J.G."/>
            <person name="Guhlin J."/>
            <person name="Harrop T.W.R."/>
            <person name="Goldson S.G."/>
            <person name="Dearden P.K."/>
        </authorList>
    </citation>
    <scope>NUCLEOTIDE SEQUENCE</scope>
    <source>
        <strain evidence="3">Lincoln</strain>
        <tissue evidence="3">Whole body</tissue>
    </source>
</reference>
<protein>
    <recommendedName>
        <fullName evidence="2">DM13 domain-containing protein</fullName>
    </recommendedName>
</protein>
<evidence type="ECO:0000256" key="1">
    <source>
        <dbReference type="ARBA" id="ARBA00022737"/>
    </source>
</evidence>
<keyword evidence="1" id="KW-0677">Repeat</keyword>
<dbReference type="AlphaFoldDB" id="A0AA39F416"/>
<evidence type="ECO:0000313" key="3">
    <source>
        <dbReference type="EMBL" id="KAK0162558.1"/>
    </source>
</evidence>
<keyword evidence="4" id="KW-1185">Reference proteome</keyword>
<evidence type="ECO:0000259" key="2">
    <source>
        <dbReference type="PROSITE" id="PS51549"/>
    </source>
</evidence>
<name>A0AA39F416_MICHY</name>
<organism evidence="3 4">
    <name type="scientific">Microctonus hyperodae</name>
    <name type="common">Parasitoid wasp</name>
    <dbReference type="NCBI Taxonomy" id="165561"/>
    <lineage>
        <taxon>Eukaryota</taxon>
        <taxon>Metazoa</taxon>
        <taxon>Ecdysozoa</taxon>
        <taxon>Arthropoda</taxon>
        <taxon>Hexapoda</taxon>
        <taxon>Insecta</taxon>
        <taxon>Pterygota</taxon>
        <taxon>Neoptera</taxon>
        <taxon>Endopterygota</taxon>
        <taxon>Hymenoptera</taxon>
        <taxon>Apocrita</taxon>
        <taxon>Ichneumonoidea</taxon>
        <taxon>Braconidae</taxon>
        <taxon>Euphorinae</taxon>
        <taxon>Microctonus</taxon>
    </lineage>
</organism>
<dbReference type="InterPro" id="IPR052126">
    <property type="entry name" value="Spindle_Org/Thrombomodulin"/>
</dbReference>
<dbReference type="SMART" id="SM00686">
    <property type="entry name" value="DM13"/>
    <property type="match status" value="1"/>
</dbReference>
<gene>
    <name evidence="3" type="ORF">PV327_006326</name>
</gene>
<proteinExistence type="predicted"/>
<dbReference type="InterPro" id="IPR019545">
    <property type="entry name" value="DM13_domain"/>
</dbReference>
<dbReference type="PROSITE" id="PS51549">
    <property type="entry name" value="DM13"/>
    <property type="match status" value="1"/>
</dbReference>
<evidence type="ECO:0000313" key="4">
    <source>
        <dbReference type="Proteomes" id="UP001168972"/>
    </source>
</evidence>
<dbReference type="Proteomes" id="UP001168972">
    <property type="component" value="Unassembled WGS sequence"/>
</dbReference>
<accession>A0AA39F416</accession>
<dbReference type="PANTHER" id="PTHR24036:SF13">
    <property type="entry name" value="PROTEIN SKELETOR, ISOFORMS D_E"/>
    <property type="match status" value="1"/>
</dbReference>
<dbReference type="EMBL" id="JAQQBR010001833">
    <property type="protein sequence ID" value="KAK0162558.1"/>
    <property type="molecule type" value="Genomic_DNA"/>
</dbReference>
<sequence length="158" mass="17985">MERMNNLNSTSIYKITKLSKFNFFILLIFLFSLNIQIGSGEYYGKLIGKLSELHHGVSGQVYAVDSKTIFIKDFTYDGEGPAAYFYAGNSRGPVANGFKIRDEKGILGPLKKYNRRGITLSLPDGKSLNNIRWFSVYCDDYSIFSDMALSYRKQKPMQ</sequence>
<dbReference type="PANTHER" id="PTHR24036">
    <property type="entry name" value="SKELETOR-RELATED"/>
    <property type="match status" value="1"/>
</dbReference>
<reference evidence="3" key="1">
    <citation type="journal article" date="2023" name="bioRxiv">
        <title>Scaffold-level genome assemblies of two parasitoid biocontrol wasps reveal the parthenogenesis mechanism and an associated novel virus.</title>
        <authorList>
            <person name="Inwood S."/>
            <person name="Skelly J."/>
            <person name="Guhlin J."/>
            <person name="Harrop T."/>
            <person name="Goldson S."/>
            <person name="Dearden P."/>
        </authorList>
    </citation>
    <scope>NUCLEOTIDE SEQUENCE</scope>
    <source>
        <strain evidence="3">Lincoln</strain>
        <tissue evidence="3">Whole body</tissue>
    </source>
</reference>
<dbReference type="Pfam" id="PF10517">
    <property type="entry name" value="DM13"/>
    <property type="match status" value="1"/>
</dbReference>
<comment type="caution">
    <text evidence="3">The sequence shown here is derived from an EMBL/GenBank/DDBJ whole genome shotgun (WGS) entry which is preliminary data.</text>
</comment>
<feature type="domain" description="DM13" evidence="2">
    <location>
        <begin position="44"/>
        <end position="151"/>
    </location>
</feature>